<gene>
    <name evidence="6" type="ORF">BC643_0112</name>
</gene>
<dbReference type="PANTHER" id="PTHR47506">
    <property type="entry name" value="TRANSCRIPTIONAL REGULATORY PROTEIN"/>
    <property type="match status" value="1"/>
</dbReference>
<dbReference type="PROSITE" id="PS50977">
    <property type="entry name" value="HTH_TETR_2"/>
    <property type="match status" value="1"/>
</dbReference>
<comment type="caution">
    <text evidence="6">The sequence shown here is derived from an EMBL/GenBank/DDBJ whole genome shotgun (WGS) entry which is preliminary data.</text>
</comment>
<reference evidence="6 7" key="1">
    <citation type="submission" date="2018-09" db="EMBL/GenBank/DDBJ databases">
        <title>Genomic Encyclopedia of Archaeal and Bacterial Type Strains, Phase II (KMG-II): from individual species to whole genera.</title>
        <authorList>
            <person name="Goeker M."/>
        </authorList>
    </citation>
    <scope>NUCLEOTIDE SEQUENCE [LARGE SCALE GENOMIC DNA]</scope>
    <source>
        <strain evidence="6 7">DSM 27148</strain>
    </source>
</reference>
<evidence type="ECO:0000313" key="7">
    <source>
        <dbReference type="Proteomes" id="UP000283387"/>
    </source>
</evidence>
<dbReference type="InterPro" id="IPR013570">
    <property type="entry name" value="Tscrpt_reg_YsiA_C"/>
</dbReference>
<dbReference type="InterPro" id="IPR009057">
    <property type="entry name" value="Homeodomain-like_sf"/>
</dbReference>
<evidence type="ECO:0000256" key="1">
    <source>
        <dbReference type="ARBA" id="ARBA00023015"/>
    </source>
</evidence>
<evidence type="ECO:0000256" key="4">
    <source>
        <dbReference type="PROSITE-ProRule" id="PRU00335"/>
    </source>
</evidence>
<dbReference type="InterPro" id="IPR001647">
    <property type="entry name" value="HTH_TetR"/>
</dbReference>
<keyword evidence="7" id="KW-1185">Reference proteome</keyword>
<dbReference type="Gene3D" id="1.10.357.10">
    <property type="entry name" value="Tetracycline Repressor, domain 2"/>
    <property type="match status" value="1"/>
</dbReference>
<keyword evidence="2 4" id="KW-0238">DNA-binding</keyword>
<dbReference type="AlphaFoldDB" id="A0A419W2W8"/>
<dbReference type="SUPFAM" id="SSF46689">
    <property type="entry name" value="Homeodomain-like"/>
    <property type="match status" value="1"/>
</dbReference>
<dbReference type="EMBL" id="RAPN01000001">
    <property type="protein sequence ID" value="RKD89779.1"/>
    <property type="molecule type" value="Genomic_DNA"/>
</dbReference>
<keyword evidence="1" id="KW-0805">Transcription regulation</keyword>
<dbReference type="GO" id="GO:0003677">
    <property type="term" value="F:DNA binding"/>
    <property type="evidence" value="ECO:0007669"/>
    <property type="project" value="UniProtKB-UniRule"/>
</dbReference>
<dbReference type="Pfam" id="PF00440">
    <property type="entry name" value="TetR_N"/>
    <property type="match status" value="1"/>
</dbReference>
<dbReference type="InterPro" id="IPR023772">
    <property type="entry name" value="DNA-bd_HTH_TetR-type_CS"/>
</dbReference>
<sequence length="191" mass="21976">MMQTERQIQIIEESIKLIALKGIQGFTIKNLSKAIGISEPAIYRHFESKTAILVAILDSFKEMAGMMSSLPFDEEQPAVEKIAFIFFRMLDVFTEQPTIIPIVFAEEIFKNDNMLKEKINEIQNLNLQKIETIIEQGQEAGNVRQDIDKSSLAIIFLGSFRLLIKRWDLNNYNFDLKEEGTKLVNSFKLIL</sequence>
<organism evidence="6 7">
    <name type="scientific">Mangrovibacterium diazotrophicum</name>
    <dbReference type="NCBI Taxonomy" id="1261403"/>
    <lineage>
        <taxon>Bacteria</taxon>
        <taxon>Pseudomonadati</taxon>
        <taxon>Bacteroidota</taxon>
        <taxon>Bacteroidia</taxon>
        <taxon>Marinilabiliales</taxon>
        <taxon>Prolixibacteraceae</taxon>
        <taxon>Mangrovibacterium</taxon>
    </lineage>
</organism>
<proteinExistence type="predicted"/>
<keyword evidence="3" id="KW-0804">Transcription</keyword>
<feature type="domain" description="HTH tetR-type" evidence="5">
    <location>
        <begin position="4"/>
        <end position="64"/>
    </location>
</feature>
<dbReference type="PRINTS" id="PR00455">
    <property type="entry name" value="HTHTETR"/>
</dbReference>
<dbReference type="PANTHER" id="PTHR47506:SF1">
    <property type="entry name" value="HTH-TYPE TRANSCRIPTIONAL REGULATOR YJDC"/>
    <property type="match status" value="1"/>
</dbReference>
<dbReference type="InterPro" id="IPR036271">
    <property type="entry name" value="Tet_transcr_reg_TetR-rel_C_sf"/>
</dbReference>
<name>A0A419W2W8_9BACT</name>
<protein>
    <submittedName>
        <fullName evidence="6">TetR family transcriptional regulator</fullName>
    </submittedName>
</protein>
<evidence type="ECO:0000256" key="2">
    <source>
        <dbReference type="ARBA" id="ARBA00023125"/>
    </source>
</evidence>
<evidence type="ECO:0000259" key="5">
    <source>
        <dbReference type="PROSITE" id="PS50977"/>
    </source>
</evidence>
<accession>A0A419W2W8</accession>
<evidence type="ECO:0000256" key="3">
    <source>
        <dbReference type="ARBA" id="ARBA00023163"/>
    </source>
</evidence>
<evidence type="ECO:0000313" key="6">
    <source>
        <dbReference type="EMBL" id="RKD89779.1"/>
    </source>
</evidence>
<dbReference type="OrthoDB" id="6430772at2"/>
<dbReference type="Pfam" id="PF08359">
    <property type="entry name" value="TetR_C_4"/>
    <property type="match status" value="1"/>
</dbReference>
<dbReference type="PROSITE" id="PS01081">
    <property type="entry name" value="HTH_TETR_1"/>
    <property type="match status" value="1"/>
</dbReference>
<feature type="DNA-binding region" description="H-T-H motif" evidence="4">
    <location>
        <begin position="27"/>
        <end position="46"/>
    </location>
</feature>
<dbReference type="Proteomes" id="UP000283387">
    <property type="component" value="Unassembled WGS sequence"/>
</dbReference>
<dbReference type="SUPFAM" id="SSF48498">
    <property type="entry name" value="Tetracyclin repressor-like, C-terminal domain"/>
    <property type="match status" value="1"/>
</dbReference>
<dbReference type="RefSeq" id="WP_120271229.1">
    <property type="nucleotide sequence ID" value="NZ_RAPN01000001.1"/>
</dbReference>